<gene>
    <name evidence="7" type="ORF">FHX44_117557</name>
</gene>
<dbReference type="Pfam" id="PF02361">
    <property type="entry name" value="CbiQ"/>
    <property type="match status" value="1"/>
</dbReference>
<evidence type="ECO:0000256" key="5">
    <source>
        <dbReference type="ARBA" id="ARBA00023136"/>
    </source>
</evidence>
<proteinExistence type="predicted"/>
<organism evidence="7 8">
    <name type="scientific">Pseudonocardia hierapolitana</name>
    <dbReference type="NCBI Taxonomy" id="1128676"/>
    <lineage>
        <taxon>Bacteria</taxon>
        <taxon>Bacillati</taxon>
        <taxon>Actinomycetota</taxon>
        <taxon>Actinomycetes</taxon>
        <taxon>Pseudonocardiales</taxon>
        <taxon>Pseudonocardiaceae</taxon>
        <taxon>Pseudonocardia</taxon>
    </lineage>
</organism>
<dbReference type="AlphaFoldDB" id="A0A561T3D8"/>
<keyword evidence="2" id="KW-1003">Cell membrane</keyword>
<feature type="transmembrane region" description="Helical" evidence="6">
    <location>
        <begin position="45"/>
        <end position="61"/>
    </location>
</feature>
<evidence type="ECO:0000256" key="6">
    <source>
        <dbReference type="SAM" id="Phobius"/>
    </source>
</evidence>
<keyword evidence="3 6" id="KW-0812">Transmembrane</keyword>
<feature type="transmembrane region" description="Helical" evidence="6">
    <location>
        <begin position="73"/>
        <end position="94"/>
    </location>
</feature>
<keyword evidence="4 6" id="KW-1133">Transmembrane helix</keyword>
<dbReference type="PANTHER" id="PTHR34857">
    <property type="entry name" value="SLL0384 PROTEIN"/>
    <property type="match status" value="1"/>
</dbReference>
<evidence type="ECO:0000256" key="4">
    <source>
        <dbReference type="ARBA" id="ARBA00022989"/>
    </source>
</evidence>
<keyword evidence="8" id="KW-1185">Reference proteome</keyword>
<evidence type="ECO:0000256" key="3">
    <source>
        <dbReference type="ARBA" id="ARBA00022692"/>
    </source>
</evidence>
<keyword evidence="5 6" id="KW-0472">Membrane</keyword>
<evidence type="ECO:0000313" key="8">
    <source>
        <dbReference type="Proteomes" id="UP000321261"/>
    </source>
</evidence>
<name>A0A561T3D8_9PSEU</name>
<dbReference type="GO" id="GO:0043190">
    <property type="term" value="C:ATP-binding cassette (ABC) transporter complex"/>
    <property type="evidence" value="ECO:0007669"/>
    <property type="project" value="InterPro"/>
</dbReference>
<evidence type="ECO:0000313" key="7">
    <source>
        <dbReference type="EMBL" id="TWF81612.1"/>
    </source>
</evidence>
<evidence type="ECO:0000256" key="2">
    <source>
        <dbReference type="ARBA" id="ARBA00022475"/>
    </source>
</evidence>
<dbReference type="NCBIfam" id="TIGR02454">
    <property type="entry name" value="ECF_T_CbiQ"/>
    <property type="match status" value="1"/>
</dbReference>
<dbReference type="RefSeq" id="WP_147260073.1">
    <property type="nucleotide sequence ID" value="NZ_VIWU01000001.1"/>
</dbReference>
<reference evidence="7 8" key="1">
    <citation type="submission" date="2019-06" db="EMBL/GenBank/DDBJ databases">
        <title>Sequencing the genomes of 1000 actinobacteria strains.</title>
        <authorList>
            <person name="Klenk H.-P."/>
        </authorList>
    </citation>
    <scope>NUCLEOTIDE SEQUENCE [LARGE SCALE GENOMIC DNA]</scope>
    <source>
        <strain evidence="7 8">DSM 45671</strain>
    </source>
</reference>
<dbReference type="PANTHER" id="PTHR34857:SF2">
    <property type="entry name" value="SLL0384 PROTEIN"/>
    <property type="match status" value="1"/>
</dbReference>
<protein>
    <submittedName>
        <fullName evidence="7">Cobalt/nickel transport system permease protein</fullName>
    </submittedName>
</protein>
<comment type="caution">
    <text evidence="7">The sequence shown here is derived from an EMBL/GenBank/DDBJ whole genome shotgun (WGS) entry which is preliminary data.</text>
</comment>
<dbReference type="EMBL" id="VIWU01000001">
    <property type="protein sequence ID" value="TWF81612.1"/>
    <property type="molecule type" value="Genomic_DNA"/>
</dbReference>
<dbReference type="Proteomes" id="UP000321261">
    <property type="component" value="Unassembled WGS sequence"/>
</dbReference>
<dbReference type="CDD" id="cd16914">
    <property type="entry name" value="EcfT"/>
    <property type="match status" value="1"/>
</dbReference>
<comment type="subcellular location">
    <subcellularLocation>
        <location evidence="1">Cell membrane</location>
        <topology evidence="1">Multi-pass membrane protein</topology>
    </subcellularLocation>
</comment>
<evidence type="ECO:0000256" key="1">
    <source>
        <dbReference type="ARBA" id="ARBA00004651"/>
    </source>
</evidence>
<feature type="transmembrane region" description="Helical" evidence="6">
    <location>
        <begin position="20"/>
        <end position="39"/>
    </location>
</feature>
<dbReference type="GO" id="GO:0006824">
    <property type="term" value="P:cobalt ion transport"/>
    <property type="evidence" value="ECO:0007669"/>
    <property type="project" value="InterPro"/>
</dbReference>
<dbReference type="OrthoDB" id="4533at2"/>
<feature type="transmembrane region" description="Helical" evidence="6">
    <location>
        <begin position="147"/>
        <end position="168"/>
    </location>
</feature>
<feature type="transmembrane region" description="Helical" evidence="6">
    <location>
        <begin position="238"/>
        <end position="258"/>
    </location>
</feature>
<sequence>MSAGHAHPLYLPRSSPVHRLPAEVKIVAAFAVVLCVVATPREAFGVFGGYLLLLAAVWTIARIPPGWIARRALIEAPFVVLAVLLPITGGAPHVEWPLVGQLSLTLSEPGLLGAWNILVKGTLGVLTSLTLAATTPLRDLLLGLQRLHAPALVVTIATLMLRYVDVIIGEARRMRLARISRGHDPRFLWQAGATARGVGSLFVRSYERGERVHLAMLSRGWTGRMPPLSDARTSRGQWLAGLAPVPVAVALATAGWMLS</sequence>
<dbReference type="InterPro" id="IPR051611">
    <property type="entry name" value="ECF_transporter_component"/>
</dbReference>
<dbReference type="InterPro" id="IPR003339">
    <property type="entry name" value="ABC/ECF_trnsptr_transmembrane"/>
</dbReference>
<accession>A0A561T3D8</accession>
<dbReference type="InterPro" id="IPR012809">
    <property type="entry name" value="ECF_CbiQ"/>
</dbReference>